<dbReference type="InterPro" id="IPR032675">
    <property type="entry name" value="LRR_dom_sf"/>
</dbReference>
<dbReference type="Gene3D" id="3.90.228.10">
    <property type="match status" value="1"/>
</dbReference>
<dbReference type="Pfam" id="PF13855">
    <property type="entry name" value="LRR_8"/>
    <property type="match status" value="2"/>
</dbReference>
<evidence type="ECO:0000256" key="3">
    <source>
        <dbReference type="SAM" id="MobiDB-lite"/>
    </source>
</evidence>
<feature type="domain" description="U2A'/phosphoprotein 32 family A C-terminal" evidence="4">
    <location>
        <begin position="233"/>
        <end position="251"/>
    </location>
</feature>
<evidence type="ECO:0000256" key="2">
    <source>
        <dbReference type="ARBA" id="ARBA00022737"/>
    </source>
</evidence>
<dbReference type="InterPro" id="IPR050836">
    <property type="entry name" value="SDS22/Internalin_LRR"/>
</dbReference>
<dbReference type="Proteomes" id="UP001515480">
    <property type="component" value="Unassembled WGS sequence"/>
</dbReference>
<sequence length="1467" mass="165652">MLGLDDEGAEPESLSDTVGEERLATLYWADLNLEEIQLLNARTRLRDYLILCERVTKLEFFMFSLNNPKHLRDYPNLKELSLHLQTVPRTLAVGGMLQLQRLCITECGLSSMSGIANVPSLTHLDLSQNNISRMDPKVFRSTKKLKSLWMNENRIRRIEGLEPLLQLKSLWLGRNLITSTGNSLEKSVVLEDLMLAGNQIGNFKDIPGLARLRNLVTLAFSEPHFGENPVCALCNYQTYCLFHLQQLRVLDTNMISEDARQVAEATYMKKKMYYNMRIKTLKRNTSNVIRKAMEARQTKLSQINLNLNVLLRQSKDVEREMRMRLLDLSKLTAQDPKNPGTAEELEQLHRKQKVLQEGINQKTAELERIDRMASEFRETVCQTSQTSISRLMVELETGGNIRLEDGKPSDVWYSSCVDLTQSRFVAADFAAFGISGFRVSRVTRVHHRYLRNRFEERLESMVNINDLGYKRSLEYLFFGENPNMPGELAHVMEDGFRLPEQYLQSTGHAAVPLSNSLALCDIPRLRAALDQQIGGKDGRPGHRPKDAFRTQFLITKVLLARCAQEKPFKGEERPVCAADYDGFSSVYRLVGPDSKQRRWFVFEPALVLPEYLVELEYQTTKTKMDREPSPAQLKELAGGLGAGISTEAEASDLSNLTRPLLRFVQQCALASAADPYDEICTAALNMPPPLPQREKHLKITSDVLKDQSMGKELAGLEQLNLHGHSIRKIEGLTRLTNLRVLILCFNEINKIDGLDELRKLEHLELGFNLIKRIEGIHNLSNLRVLELNNNLIYRIEDVGVLRKSVPRLEQLSLRSNAICEVKSYRSHVIRRLPSLRVLDGIMVDPDEADAALVEFSTSITPELIRTHSSLHRRFTMDVTGDGVRREQALDGAEDIEDDDNWWSGVEEIDLDHQHLRKLHNLERLTALRRASFCNNELTRIEGLEKCILLEELSLEDNRIIKLENLSTLVMLSRLDLGKNKIARVEGLDALVHLTQLSLEDNEISSLAPLAKLTSLMEIYIGNNRIGLLKEVQHMKSLPKLIILDLSGNALCQANEYRPYAIYHLRRLKVLDGVGIESTEQNSAKEKYAGRLTPDALVERLGHSFWQHVRELDLSRSKIRSLDALHADGFVNLRELNLDGNLLTDINGMPNLVGLKSLSLNHNQLVSGPPTTPNSSTRESNRRDEDIGLGALTTLEVLHLGHNQLTELTPLKLHSLQQLKVLHLQSNELQRVDGLNDLGQLRELVLDRNKIKALESTSLSSLYNLRDLRMEEVGLRSLSNFSPLPQLQTLLLGSNRVGELQEIDKLSHLQTLLYFSLHNNPIARKHLYRPTLVRKFPNLKVIDNREISDEERDRAELLLSGASDQQRQPSVHEQRMLSGKVALKLRSMNLDLMSGAPSEIALAAPTSAKGPTLGGPNAVSALAASALDSASRSGKGGDWHPMSGGHDDFFLGIPRNGVSDARRKSIRK</sequence>
<protein>
    <recommendedName>
        <fullName evidence="4">U2A'/phosphoprotein 32 family A C-terminal domain-containing protein</fullName>
    </recommendedName>
</protein>
<reference evidence="5 6" key="1">
    <citation type="journal article" date="2024" name="Science">
        <title>Giant polyketide synthase enzymes in the biosynthesis of giant marine polyether toxins.</title>
        <authorList>
            <person name="Fallon T.R."/>
            <person name="Shende V.V."/>
            <person name="Wierzbicki I.H."/>
            <person name="Pendleton A.L."/>
            <person name="Watervoot N.F."/>
            <person name="Auber R.P."/>
            <person name="Gonzalez D.J."/>
            <person name="Wisecaver J.H."/>
            <person name="Moore B.S."/>
        </authorList>
    </citation>
    <scope>NUCLEOTIDE SEQUENCE [LARGE SCALE GENOMIC DNA]</scope>
    <source>
        <strain evidence="5 6">12B1</strain>
    </source>
</reference>
<dbReference type="InterPro" id="IPR003603">
    <property type="entry name" value="U2A'_phosphoprotein32A_C"/>
</dbReference>
<feature type="region of interest" description="Disordered" evidence="3">
    <location>
        <begin position="1163"/>
        <end position="1184"/>
    </location>
</feature>
<dbReference type="SUPFAM" id="SSF52058">
    <property type="entry name" value="L domain-like"/>
    <property type="match status" value="2"/>
</dbReference>
<dbReference type="InterPro" id="IPR001611">
    <property type="entry name" value="Leu-rich_rpt"/>
</dbReference>
<dbReference type="PANTHER" id="PTHR46652">
    <property type="entry name" value="LEUCINE-RICH REPEAT AND IQ DOMAIN-CONTAINING PROTEIN 1-RELATED"/>
    <property type="match status" value="1"/>
</dbReference>
<keyword evidence="1" id="KW-0433">Leucine-rich repeat</keyword>
<feature type="domain" description="U2A'/phosphoprotein 32 family A C-terminal" evidence="4">
    <location>
        <begin position="1324"/>
        <end position="1342"/>
    </location>
</feature>
<dbReference type="Pfam" id="PF14580">
    <property type="entry name" value="LRR_9"/>
    <property type="match status" value="4"/>
</dbReference>
<evidence type="ECO:0000259" key="4">
    <source>
        <dbReference type="SMART" id="SM00446"/>
    </source>
</evidence>
<dbReference type="EMBL" id="JBGBPQ010000014">
    <property type="protein sequence ID" value="KAL1511243.1"/>
    <property type="molecule type" value="Genomic_DNA"/>
</dbReference>
<dbReference type="SMART" id="SM00365">
    <property type="entry name" value="LRR_SD22"/>
    <property type="match status" value="17"/>
</dbReference>
<dbReference type="SUPFAM" id="SSF52075">
    <property type="entry name" value="Outer arm dynein light chain 1"/>
    <property type="match status" value="1"/>
</dbReference>
<gene>
    <name evidence="5" type="ORF">AB1Y20_006052</name>
</gene>
<dbReference type="InterPro" id="IPR003591">
    <property type="entry name" value="Leu-rich_rpt_typical-subtyp"/>
</dbReference>
<dbReference type="PROSITE" id="PS51450">
    <property type="entry name" value="LRR"/>
    <property type="match status" value="12"/>
</dbReference>
<evidence type="ECO:0000313" key="5">
    <source>
        <dbReference type="EMBL" id="KAL1511243.1"/>
    </source>
</evidence>
<dbReference type="SMART" id="SM00446">
    <property type="entry name" value="LRRcap"/>
    <property type="match status" value="4"/>
</dbReference>
<dbReference type="PANTHER" id="PTHR46652:SF3">
    <property type="entry name" value="LEUCINE-RICH REPEAT-CONTAINING PROTEIN 9"/>
    <property type="match status" value="1"/>
</dbReference>
<dbReference type="Gene3D" id="3.80.10.10">
    <property type="entry name" value="Ribonuclease Inhibitor"/>
    <property type="match status" value="7"/>
</dbReference>
<evidence type="ECO:0000313" key="6">
    <source>
        <dbReference type="Proteomes" id="UP001515480"/>
    </source>
</evidence>
<feature type="domain" description="U2A'/phosphoprotein 32 family A C-terminal" evidence="4">
    <location>
        <begin position="1053"/>
        <end position="1071"/>
    </location>
</feature>
<dbReference type="SMART" id="SM00369">
    <property type="entry name" value="LRR_TYP"/>
    <property type="match status" value="14"/>
</dbReference>
<accession>A0AB34J0L9</accession>
<feature type="domain" description="U2A'/phosphoprotein 32 family A C-terminal" evidence="4">
    <location>
        <begin position="821"/>
        <end position="839"/>
    </location>
</feature>
<feature type="region of interest" description="Disordered" evidence="3">
    <location>
        <begin position="1445"/>
        <end position="1467"/>
    </location>
</feature>
<keyword evidence="6" id="KW-1185">Reference proteome</keyword>
<name>A0AB34J0L9_PRYPA</name>
<keyword evidence="2" id="KW-0677">Repeat</keyword>
<evidence type="ECO:0000256" key="1">
    <source>
        <dbReference type="ARBA" id="ARBA00022614"/>
    </source>
</evidence>
<proteinExistence type="predicted"/>
<comment type="caution">
    <text evidence="5">The sequence shown here is derived from an EMBL/GenBank/DDBJ whole genome shotgun (WGS) entry which is preliminary data.</text>
</comment>
<organism evidence="5 6">
    <name type="scientific">Prymnesium parvum</name>
    <name type="common">Toxic golden alga</name>
    <dbReference type="NCBI Taxonomy" id="97485"/>
    <lineage>
        <taxon>Eukaryota</taxon>
        <taxon>Haptista</taxon>
        <taxon>Haptophyta</taxon>
        <taxon>Prymnesiophyceae</taxon>
        <taxon>Prymnesiales</taxon>
        <taxon>Prymnesiaceae</taxon>
        <taxon>Prymnesium</taxon>
    </lineage>
</organism>